<protein>
    <submittedName>
        <fullName evidence="1">Uncharacterized protein</fullName>
    </submittedName>
</protein>
<proteinExistence type="predicted"/>
<evidence type="ECO:0000313" key="2">
    <source>
        <dbReference type="Proteomes" id="UP000078200"/>
    </source>
</evidence>
<dbReference type="Proteomes" id="UP000078200">
    <property type="component" value="Unassembled WGS sequence"/>
</dbReference>
<dbReference type="AlphaFoldDB" id="A0A1A9UDD0"/>
<dbReference type="EnsemblMetazoa" id="GAUT000749-RA">
    <property type="protein sequence ID" value="GAUT000749-PA"/>
    <property type="gene ID" value="GAUT000749"/>
</dbReference>
<keyword evidence="2" id="KW-1185">Reference proteome</keyword>
<sequence>MLLHYMTRSRHHIVRQKYRLWNREHALSASLWLLPFLFDGLVELVEFLGMSLVRSLEVRLWGMLPLSSAASSKGSNILENISLKLFKICMPVFMKCRSKNWVIVSKGMVGIAGAEDAPCSPVELVALAYPYMVLLQLLYFKAKSYKK</sequence>
<evidence type="ECO:0000313" key="1">
    <source>
        <dbReference type="EnsemblMetazoa" id="GAUT000749-PA"/>
    </source>
</evidence>
<dbReference type="VEuPathDB" id="VectorBase:GAUT000749"/>
<reference evidence="1" key="1">
    <citation type="submission" date="2020-05" db="UniProtKB">
        <authorList>
            <consortium name="EnsemblMetazoa"/>
        </authorList>
    </citation>
    <scope>IDENTIFICATION</scope>
    <source>
        <strain evidence="1">TTRI</strain>
    </source>
</reference>
<organism evidence="1 2">
    <name type="scientific">Glossina austeni</name>
    <name type="common">Savannah tsetse fly</name>
    <dbReference type="NCBI Taxonomy" id="7395"/>
    <lineage>
        <taxon>Eukaryota</taxon>
        <taxon>Metazoa</taxon>
        <taxon>Ecdysozoa</taxon>
        <taxon>Arthropoda</taxon>
        <taxon>Hexapoda</taxon>
        <taxon>Insecta</taxon>
        <taxon>Pterygota</taxon>
        <taxon>Neoptera</taxon>
        <taxon>Endopterygota</taxon>
        <taxon>Diptera</taxon>
        <taxon>Brachycera</taxon>
        <taxon>Muscomorpha</taxon>
        <taxon>Hippoboscoidea</taxon>
        <taxon>Glossinidae</taxon>
        <taxon>Glossina</taxon>
    </lineage>
</organism>
<accession>A0A1A9UDD0</accession>
<name>A0A1A9UDD0_GLOAU</name>